<evidence type="ECO:0000256" key="5">
    <source>
        <dbReference type="ARBA" id="ARBA00022723"/>
    </source>
</evidence>
<feature type="domain" description="PP2A regulatory subunit B'' EF-hand" evidence="9">
    <location>
        <begin position="184"/>
        <end position="259"/>
    </location>
</feature>
<dbReference type="PANTHER" id="PTHR12085">
    <property type="entry name" value="SERINE/THREONINE-PROTEIN PHOSPHATASE 2A REGULATORY SUBUNIT B'' SUBUNIT GAMMA"/>
    <property type="match status" value="1"/>
</dbReference>
<evidence type="ECO:0000256" key="4">
    <source>
        <dbReference type="ARBA" id="ARBA00022490"/>
    </source>
</evidence>
<evidence type="ECO:0000313" key="11">
    <source>
        <dbReference type="Proteomes" id="UP000008792"/>
    </source>
</evidence>
<comment type="subcellular location">
    <subcellularLocation>
        <location evidence="2">Cytoplasm</location>
    </subcellularLocation>
    <subcellularLocation>
        <location evidence="1">Nucleus</location>
    </subcellularLocation>
</comment>
<dbReference type="STRING" id="7244.B4LVR7"/>
<dbReference type="PANTHER" id="PTHR12085:SF3">
    <property type="entry name" value="SERINE_THREONINE-PROTEIN PHOSPHATASE 2A REGULATORY SUBUNIT B'' SUBUNIT GAMMA"/>
    <property type="match status" value="1"/>
</dbReference>
<evidence type="ECO:0000259" key="9">
    <source>
        <dbReference type="Pfam" id="PF17958"/>
    </source>
</evidence>
<dbReference type="Pfam" id="PF17958">
    <property type="entry name" value="EF-hand_13"/>
    <property type="match status" value="1"/>
</dbReference>
<dbReference type="GO" id="GO:0005813">
    <property type="term" value="C:centrosome"/>
    <property type="evidence" value="ECO:0007669"/>
    <property type="project" value="TreeGrafter"/>
</dbReference>
<dbReference type="InterPro" id="IPR039865">
    <property type="entry name" value="PPP2R3C"/>
</dbReference>
<dbReference type="SMR" id="B4LVR7"/>
<dbReference type="InParanoid" id="B4LVR7"/>
<evidence type="ECO:0000313" key="10">
    <source>
        <dbReference type="EMBL" id="EDW67522.2"/>
    </source>
</evidence>
<keyword evidence="7" id="KW-0106">Calcium</keyword>
<evidence type="ECO:0000256" key="7">
    <source>
        <dbReference type="ARBA" id="ARBA00022837"/>
    </source>
</evidence>
<proteinExistence type="predicted"/>
<keyword evidence="4" id="KW-0963">Cytoplasm</keyword>
<dbReference type="OrthoDB" id="10265007at2759"/>
<accession>B4LVR7</accession>
<dbReference type="SUPFAM" id="SSF47473">
    <property type="entry name" value="EF-hand"/>
    <property type="match status" value="1"/>
</dbReference>
<keyword evidence="6" id="KW-0677">Repeat</keyword>
<dbReference type="InterPro" id="IPR011992">
    <property type="entry name" value="EF-hand-dom_pair"/>
</dbReference>
<protein>
    <recommendedName>
        <fullName evidence="3">Serine/threonine-protein phosphatase 2A regulatory subunit B'' subunit gamma</fullName>
    </recommendedName>
</protein>
<evidence type="ECO:0000256" key="6">
    <source>
        <dbReference type="ARBA" id="ARBA00022737"/>
    </source>
</evidence>
<dbReference type="GO" id="GO:0005737">
    <property type="term" value="C:cytoplasm"/>
    <property type="evidence" value="ECO:0007669"/>
    <property type="project" value="UniProtKB-SubCell"/>
</dbReference>
<dbReference type="eggNOG" id="KOG2562">
    <property type="taxonomic scope" value="Eukaryota"/>
</dbReference>
<dbReference type="Gene3D" id="1.10.238.10">
    <property type="entry name" value="EF-hand"/>
    <property type="match status" value="1"/>
</dbReference>
<dbReference type="CDD" id="cd21505">
    <property type="entry name" value="PPP2R3C"/>
    <property type="match status" value="1"/>
</dbReference>
<dbReference type="GO" id="GO:0005819">
    <property type="term" value="C:spindle"/>
    <property type="evidence" value="ECO:0007669"/>
    <property type="project" value="TreeGrafter"/>
</dbReference>
<organism evidence="10 11">
    <name type="scientific">Drosophila virilis</name>
    <name type="common">Fruit fly</name>
    <dbReference type="NCBI Taxonomy" id="7244"/>
    <lineage>
        <taxon>Eukaryota</taxon>
        <taxon>Metazoa</taxon>
        <taxon>Ecdysozoa</taxon>
        <taxon>Arthropoda</taxon>
        <taxon>Hexapoda</taxon>
        <taxon>Insecta</taxon>
        <taxon>Pterygota</taxon>
        <taxon>Neoptera</taxon>
        <taxon>Endopterygota</taxon>
        <taxon>Diptera</taxon>
        <taxon>Brachycera</taxon>
        <taxon>Muscomorpha</taxon>
        <taxon>Ephydroidea</taxon>
        <taxon>Drosophilidae</taxon>
        <taxon>Drosophila</taxon>
    </lineage>
</organism>
<evidence type="ECO:0000256" key="3">
    <source>
        <dbReference type="ARBA" id="ARBA00022320"/>
    </source>
</evidence>
<dbReference type="KEGG" id="dvi:6630394"/>
<dbReference type="InterPro" id="IPR018247">
    <property type="entry name" value="EF_Hand_1_Ca_BS"/>
</dbReference>
<dbReference type="EMBL" id="CH940650">
    <property type="protein sequence ID" value="EDW67522.2"/>
    <property type="molecule type" value="Genomic_DNA"/>
</dbReference>
<name>B4LVR7_DROVI</name>
<dbReference type="HOGENOM" id="CLU_035365_1_0_1"/>
<reference evidence="10 11" key="1">
    <citation type="journal article" date="2007" name="Nature">
        <title>Evolution of genes and genomes on the Drosophila phylogeny.</title>
        <authorList>
            <consortium name="Drosophila 12 Genomes Consortium"/>
            <person name="Clark A.G."/>
            <person name="Eisen M.B."/>
            <person name="Smith D.R."/>
            <person name="Bergman C.M."/>
            <person name="Oliver B."/>
            <person name="Markow T.A."/>
            <person name="Kaufman T.C."/>
            <person name="Kellis M."/>
            <person name="Gelbart W."/>
            <person name="Iyer V.N."/>
            <person name="Pollard D.A."/>
            <person name="Sackton T.B."/>
            <person name="Larracuente A.M."/>
            <person name="Singh N.D."/>
            <person name="Abad J.P."/>
            <person name="Abt D.N."/>
            <person name="Adryan B."/>
            <person name="Aguade M."/>
            <person name="Akashi H."/>
            <person name="Anderson W.W."/>
            <person name="Aquadro C.F."/>
            <person name="Ardell D.H."/>
            <person name="Arguello R."/>
            <person name="Artieri C.G."/>
            <person name="Barbash D.A."/>
            <person name="Barker D."/>
            <person name="Barsanti P."/>
            <person name="Batterham P."/>
            <person name="Batzoglou S."/>
            <person name="Begun D."/>
            <person name="Bhutkar A."/>
            <person name="Blanco E."/>
            <person name="Bosak S.A."/>
            <person name="Bradley R.K."/>
            <person name="Brand A.D."/>
            <person name="Brent M.R."/>
            <person name="Brooks A.N."/>
            <person name="Brown R.H."/>
            <person name="Butlin R.K."/>
            <person name="Caggese C."/>
            <person name="Calvi B.R."/>
            <person name="Bernardo de Carvalho A."/>
            <person name="Caspi A."/>
            <person name="Castrezana S."/>
            <person name="Celniker S.E."/>
            <person name="Chang J.L."/>
            <person name="Chapple C."/>
            <person name="Chatterji S."/>
            <person name="Chinwalla A."/>
            <person name="Civetta A."/>
            <person name="Clifton S.W."/>
            <person name="Comeron J.M."/>
            <person name="Costello J.C."/>
            <person name="Coyne J.A."/>
            <person name="Daub J."/>
            <person name="David R.G."/>
            <person name="Delcher A.L."/>
            <person name="Delehaunty K."/>
            <person name="Do C.B."/>
            <person name="Ebling H."/>
            <person name="Edwards K."/>
            <person name="Eickbush T."/>
            <person name="Evans J.D."/>
            <person name="Filipski A."/>
            <person name="Findeiss S."/>
            <person name="Freyhult E."/>
            <person name="Fulton L."/>
            <person name="Fulton R."/>
            <person name="Garcia A.C."/>
            <person name="Gardiner A."/>
            <person name="Garfield D.A."/>
            <person name="Garvin B.E."/>
            <person name="Gibson G."/>
            <person name="Gilbert D."/>
            <person name="Gnerre S."/>
            <person name="Godfrey J."/>
            <person name="Good R."/>
            <person name="Gotea V."/>
            <person name="Gravely B."/>
            <person name="Greenberg A.J."/>
            <person name="Griffiths-Jones S."/>
            <person name="Gross S."/>
            <person name="Guigo R."/>
            <person name="Gustafson E.A."/>
            <person name="Haerty W."/>
            <person name="Hahn M.W."/>
            <person name="Halligan D.L."/>
            <person name="Halpern A.L."/>
            <person name="Halter G.M."/>
            <person name="Han M.V."/>
            <person name="Heger A."/>
            <person name="Hillier L."/>
            <person name="Hinrichs A.S."/>
            <person name="Holmes I."/>
            <person name="Hoskins R.A."/>
            <person name="Hubisz M.J."/>
            <person name="Hultmark D."/>
            <person name="Huntley M.A."/>
            <person name="Jaffe D.B."/>
            <person name="Jagadeeshan S."/>
            <person name="Jeck W.R."/>
            <person name="Johnson J."/>
            <person name="Jones C.D."/>
            <person name="Jordan W.C."/>
            <person name="Karpen G.H."/>
            <person name="Kataoka E."/>
            <person name="Keightley P.D."/>
            <person name="Kheradpour P."/>
            <person name="Kirkness E.F."/>
            <person name="Koerich L.B."/>
            <person name="Kristiansen K."/>
            <person name="Kudrna D."/>
            <person name="Kulathinal R.J."/>
            <person name="Kumar S."/>
            <person name="Kwok R."/>
            <person name="Lander E."/>
            <person name="Langley C.H."/>
            <person name="Lapoint R."/>
            <person name="Lazzaro B.P."/>
            <person name="Lee S.J."/>
            <person name="Levesque L."/>
            <person name="Li R."/>
            <person name="Lin C.F."/>
            <person name="Lin M.F."/>
            <person name="Lindblad-Toh K."/>
            <person name="Llopart A."/>
            <person name="Long M."/>
            <person name="Low L."/>
            <person name="Lozovsky E."/>
            <person name="Lu J."/>
            <person name="Luo M."/>
            <person name="Machado C.A."/>
            <person name="Makalowski W."/>
            <person name="Marzo M."/>
            <person name="Matsuda M."/>
            <person name="Matzkin L."/>
            <person name="McAllister B."/>
            <person name="McBride C.S."/>
            <person name="McKernan B."/>
            <person name="McKernan K."/>
            <person name="Mendez-Lago M."/>
            <person name="Minx P."/>
            <person name="Mollenhauer M.U."/>
            <person name="Montooth K."/>
            <person name="Mount S.M."/>
            <person name="Mu X."/>
            <person name="Myers E."/>
            <person name="Negre B."/>
            <person name="Newfeld S."/>
            <person name="Nielsen R."/>
            <person name="Noor M.A."/>
            <person name="O'Grady P."/>
            <person name="Pachter L."/>
            <person name="Papaceit M."/>
            <person name="Parisi M.J."/>
            <person name="Parisi M."/>
            <person name="Parts L."/>
            <person name="Pedersen J.S."/>
            <person name="Pesole G."/>
            <person name="Phillippy A.M."/>
            <person name="Ponting C.P."/>
            <person name="Pop M."/>
            <person name="Porcelli D."/>
            <person name="Powell J.R."/>
            <person name="Prohaska S."/>
            <person name="Pruitt K."/>
            <person name="Puig M."/>
            <person name="Quesneville H."/>
            <person name="Ram K.R."/>
            <person name="Rand D."/>
            <person name="Rasmussen M.D."/>
            <person name="Reed L.K."/>
            <person name="Reenan R."/>
            <person name="Reily A."/>
            <person name="Remington K.A."/>
            <person name="Rieger T.T."/>
            <person name="Ritchie M.G."/>
            <person name="Robin C."/>
            <person name="Rogers Y.H."/>
            <person name="Rohde C."/>
            <person name="Rozas J."/>
            <person name="Rubenfield M.J."/>
            <person name="Ruiz A."/>
            <person name="Russo S."/>
            <person name="Salzberg S.L."/>
            <person name="Sanchez-Gracia A."/>
            <person name="Saranga D.J."/>
            <person name="Sato H."/>
            <person name="Schaeffer S.W."/>
            <person name="Schatz M.C."/>
            <person name="Schlenke T."/>
            <person name="Schwartz R."/>
            <person name="Segarra C."/>
            <person name="Singh R.S."/>
            <person name="Sirot L."/>
            <person name="Sirota M."/>
            <person name="Sisneros N.B."/>
            <person name="Smith C.D."/>
            <person name="Smith T.F."/>
            <person name="Spieth J."/>
            <person name="Stage D.E."/>
            <person name="Stark A."/>
            <person name="Stephan W."/>
            <person name="Strausberg R.L."/>
            <person name="Strempel S."/>
            <person name="Sturgill D."/>
            <person name="Sutton G."/>
            <person name="Sutton G.G."/>
            <person name="Tao W."/>
            <person name="Teichmann S."/>
            <person name="Tobari Y.N."/>
            <person name="Tomimura Y."/>
            <person name="Tsolas J.M."/>
            <person name="Valente V.L."/>
            <person name="Venter E."/>
            <person name="Venter J.C."/>
            <person name="Vicario S."/>
            <person name="Vieira F.G."/>
            <person name="Vilella A.J."/>
            <person name="Villasante A."/>
            <person name="Walenz B."/>
            <person name="Wang J."/>
            <person name="Wasserman M."/>
            <person name="Watts T."/>
            <person name="Wilson D."/>
            <person name="Wilson R.K."/>
            <person name="Wing R.A."/>
            <person name="Wolfner M.F."/>
            <person name="Wong A."/>
            <person name="Wong G.K."/>
            <person name="Wu C.I."/>
            <person name="Wu G."/>
            <person name="Yamamoto D."/>
            <person name="Yang H.P."/>
            <person name="Yang S.P."/>
            <person name="Yorke J.A."/>
            <person name="Yoshida K."/>
            <person name="Zdobnov E."/>
            <person name="Zhang P."/>
            <person name="Zhang Y."/>
            <person name="Zimin A.V."/>
            <person name="Baldwin J."/>
            <person name="Abdouelleil A."/>
            <person name="Abdulkadir J."/>
            <person name="Abebe A."/>
            <person name="Abera B."/>
            <person name="Abreu J."/>
            <person name="Acer S.C."/>
            <person name="Aftuck L."/>
            <person name="Alexander A."/>
            <person name="An P."/>
            <person name="Anderson E."/>
            <person name="Anderson S."/>
            <person name="Arachi H."/>
            <person name="Azer M."/>
            <person name="Bachantsang P."/>
            <person name="Barry A."/>
            <person name="Bayul T."/>
            <person name="Berlin A."/>
            <person name="Bessette D."/>
            <person name="Bloom T."/>
            <person name="Blye J."/>
            <person name="Boguslavskiy L."/>
            <person name="Bonnet C."/>
            <person name="Boukhgalter B."/>
            <person name="Bourzgui I."/>
            <person name="Brown A."/>
            <person name="Cahill P."/>
            <person name="Channer S."/>
            <person name="Cheshatsang Y."/>
            <person name="Chuda L."/>
            <person name="Citroen M."/>
            <person name="Collymore A."/>
            <person name="Cooke P."/>
            <person name="Costello M."/>
            <person name="D'Aco K."/>
            <person name="Daza R."/>
            <person name="De Haan G."/>
            <person name="DeGray S."/>
            <person name="DeMaso C."/>
            <person name="Dhargay N."/>
            <person name="Dooley K."/>
            <person name="Dooley E."/>
            <person name="Doricent M."/>
            <person name="Dorje P."/>
            <person name="Dorjee K."/>
            <person name="Dupes A."/>
            <person name="Elong R."/>
            <person name="Falk J."/>
            <person name="Farina A."/>
            <person name="Faro S."/>
            <person name="Ferguson D."/>
            <person name="Fisher S."/>
            <person name="Foley C.D."/>
            <person name="Franke A."/>
            <person name="Friedrich D."/>
            <person name="Gadbois L."/>
            <person name="Gearin G."/>
            <person name="Gearin C.R."/>
            <person name="Giannoukos G."/>
            <person name="Goode T."/>
            <person name="Graham J."/>
            <person name="Grandbois E."/>
            <person name="Grewal S."/>
            <person name="Gyaltsen K."/>
            <person name="Hafez N."/>
            <person name="Hagos B."/>
            <person name="Hall J."/>
            <person name="Henson C."/>
            <person name="Hollinger A."/>
            <person name="Honan T."/>
            <person name="Huard M.D."/>
            <person name="Hughes L."/>
            <person name="Hurhula B."/>
            <person name="Husby M.E."/>
            <person name="Kamat A."/>
            <person name="Kanga B."/>
            <person name="Kashin S."/>
            <person name="Khazanovich D."/>
            <person name="Kisner P."/>
            <person name="Lance K."/>
            <person name="Lara M."/>
            <person name="Lee W."/>
            <person name="Lennon N."/>
            <person name="Letendre F."/>
            <person name="LeVine R."/>
            <person name="Lipovsky A."/>
            <person name="Liu X."/>
            <person name="Liu J."/>
            <person name="Liu S."/>
            <person name="Lokyitsang T."/>
            <person name="Lokyitsang Y."/>
            <person name="Lubonja R."/>
            <person name="Lui A."/>
            <person name="MacDonald P."/>
            <person name="Magnisalis V."/>
            <person name="Maru K."/>
            <person name="Matthews C."/>
            <person name="McCusker W."/>
            <person name="McDonough S."/>
            <person name="Mehta T."/>
            <person name="Meldrim J."/>
            <person name="Meneus L."/>
            <person name="Mihai O."/>
            <person name="Mihalev A."/>
            <person name="Mihova T."/>
            <person name="Mittelman R."/>
            <person name="Mlenga V."/>
            <person name="Montmayeur A."/>
            <person name="Mulrain L."/>
            <person name="Navidi A."/>
            <person name="Naylor J."/>
            <person name="Negash T."/>
            <person name="Nguyen T."/>
            <person name="Nguyen N."/>
            <person name="Nicol R."/>
            <person name="Norbu C."/>
            <person name="Norbu N."/>
            <person name="Novod N."/>
            <person name="O'Neill B."/>
            <person name="Osman S."/>
            <person name="Markiewicz E."/>
            <person name="Oyono O.L."/>
            <person name="Patti C."/>
            <person name="Phunkhang P."/>
            <person name="Pierre F."/>
            <person name="Priest M."/>
            <person name="Raghuraman S."/>
            <person name="Rege F."/>
            <person name="Reyes R."/>
            <person name="Rise C."/>
            <person name="Rogov P."/>
            <person name="Ross K."/>
            <person name="Ryan E."/>
            <person name="Settipalli S."/>
            <person name="Shea T."/>
            <person name="Sherpa N."/>
            <person name="Shi L."/>
            <person name="Shih D."/>
            <person name="Sparrow T."/>
            <person name="Spaulding J."/>
            <person name="Stalker J."/>
            <person name="Stange-Thomann N."/>
            <person name="Stavropoulos S."/>
            <person name="Stone C."/>
            <person name="Strader C."/>
            <person name="Tesfaye S."/>
            <person name="Thomson T."/>
            <person name="Thoulutsang Y."/>
            <person name="Thoulutsang D."/>
            <person name="Topham K."/>
            <person name="Topping I."/>
            <person name="Tsamla T."/>
            <person name="Vassiliev H."/>
            <person name="Vo A."/>
            <person name="Wangchuk T."/>
            <person name="Wangdi T."/>
            <person name="Weiand M."/>
            <person name="Wilkinson J."/>
            <person name="Wilson A."/>
            <person name="Yadav S."/>
            <person name="Young G."/>
            <person name="Yu Q."/>
            <person name="Zembek L."/>
            <person name="Zhong D."/>
            <person name="Zimmer A."/>
            <person name="Zwirko Z."/>
            <person name="Jaffe D.B."/>
            <person name="Alvarez P."/>
            <person name="Brockman W."/>
            <person name="Butler J."/>
            <person name="Chin C."/>
            <person name="Gnerre S."/>
            <person name="Grabherr M."/>
            <person name="Kleber M."/>
            <person name="Mauceli E."/>
            <person name="MacCallum I."/>
        </authorList>
    </citation>
    <scope>NUCLEOTIDE SEQUENCE [LARGE SCALE GENOMIC DNA]</scope>
    <source>
        <strain evidence="11">Tucson 15010-1051.87</strain>
    </source>
</reference>
<dbReference type="GO" id="GO:0035303">
    <property type="term" value="P:regulation of dephosphorylation"/>
    <property type="evidence" value="ECO:0007669"/>
    <property type="project" value="InterPro"/>
</dbReference>
<dbReference type="GO" id="GO:0000226">
    <property type="term" value="P:microtubule cytoskeleton organization"/>
    <property type="evidence" value="ECO:0007669"/>
    <property type="project" value="TreeGrafter"/>
</dbReference>
<dbReference type="GO" id="GO:0030865">
    <property type="term" value="P:cortical cytoskeleton organization"/>
    <property type="evidence" value="ECO:0007669"/>
    <property type="project" value="TreeGrafter"/>
</dbReference>
<dbReference type="GO" id="GO:0046872">
    <property type="term" value="F:metal ion binding"/>
    <property type="evidence" value="ECO:0007669"/>
    <property type="project" value="UniProtKB-KW"/>
</dbReference>
<sequence>MDTNAIMELDPELVKEFACLQVSTREISAEELANFDENAPLRPRSQVKHPSYKHVPQFFYVPPPPDDKLRYLLRREAHSLFLQQQSEELLDNDELNELWNKLEQHVTETTAKKQQLINYDDYCKLQSAIGKKCRRYLTARLFAHLLSDSPYLGSVEIISIFNFTMRKVFLTQCRIGLSFYDEVGQGYLREFDMENYILDIIPTLKQIRDKMQPAFEKFYVCTVVKRFYFFLDHLRTGRIRITDMLASGLINELMELRDEPTTTESSQPSQSNCFSMTAVLAVYGSYLSLDLDHNGLLSKQELAGYGSGTLTSIFLDRVFEECHTYDGEMDYKTFLDFAFALENRQTSSAMHYIFRMLDVQHTGYLTMQTLQYFFKGIEEQLVVLNAEPIRFEDFNNEIFDMVKPKDPCKITLQDMHNCGQAETVVSILIEFHKFWAYENRDDNPQHV</sequence>
<evidence type="ECO:0000256" key="1">
    <source>
        <dbReference type="ARBA" id="ARBA00004123"/>
    </source>
</evidence>
<dbReference type="AlphaFoldDB" id="B4LVR7"/>
<keyword evidence="11" id="KW-1185">Reference proteome</keyword>
<keyword evidence="5" id="KW-0479">Metal-binding</keyword>
<dbReference type="GO" id="GO:0005634">
    <property type="term" value="C:nucleus"/>
    <property type="evidence" value="ECO:0007669"/>
    <property type="project" value="UniProtKB-SubCell"/>
</dbReference>
<dbReference type="PROSITE" id="PS00018">
    <property type="entry name" value="EF_HAND_1"/>
    <property type="match status" value="1"/>
</dbReference>
<keyword evidence="8" id="KW-0539">Nucleus</keyword>
<dbReference type="InterPro" id="IPR041534">
    <property type="entry name" value="EF-hand_13"/>
</dbReference>
<evidence type="ECO:0000256" key="8">
    <source>
        <dbReference type="ARBA" id="ARBA00023242"/>
    </source>
</evidence>
<evidence type="ECO:0000256" key="2">
    <source>
        <dbReference type="ARBA" id="ARBA00004496"/>
    </source>
</evidence>
<gene>
    <name evidence="10" type="primary">Dvir\GJ23036</name>
    <name evidence="10" type="ORF">Dvir_GJ23036</name>
</gene>
<dbReference type="Gene3D" id="1.10.238.220">
    <property type="match status" value="1"/>
</dbReference>
<dbReference type="Proteomes" id="UP000008792">
    <property type="component" value="Unassembled WGS sequence"/>
</dbReference>